<comment type="miscellaneous">
    <text evidence="12">CTPSs have evolved a hybrid strategy for distinguishing between UTP and CTP. The overlapping regions of the product feedback inhibitory and substrate sites recognize a common feature in both compounds, the triphosphate moiety. To differentiate isosteric substrate and product pyrimidine rings, an additional pocket far from the expected kinase/ligase catalytic site, specifically recognizes the cytosine and ribose portions of the product inhibitor.</text>
</comment>
<keyword evidence="3 12" id="KW-0436">Ligase</keyword>
<accession>A0A6G7LU83</accession>
<proteinExistence type="inferred from homology"/>
<dbReference type="Gene3D" id="3.40.50.880">
    <property type="match status" value="1"/>
</dbReference>
<comment type="subunit">
    <text evidence="12">Homotetramer.</text>
</comment>
<dbReference type="KEGG" id="schk:GII14_15180"/>
<evidence type="ECO:0000256" key="10">
    <source>
        <dbReference type="ARBA" id="ARBA00047781"/>
    </source>
</evidence>
<dbReference type="NCBIfam" id="NF003792">
    <property type="entry name" value="PRK05380.1"/>
    <property type="match status" value="1"/>
</dbReference>
<dbReference type="NCBIfam" id="TIGR00337">
    <property type="entry name" value="PyrG"/>
    <property type="match status" value="1"/>
</dbReference>
<dbReference type="FunFam" id="3.40.50.880:FF:000002">
    <property type="entry name" value="CTP synthase"/>
    <property type="match status" value="1"/>
</dbReference>
<comment type="activity regulation">
    <text evidence="12">Allosterically activated by GTP, when glutamine is the substrate; GTP has no effect on the reaction when ammonia is the substrate. The allosteric effector GTP functions by stabilizing the protein conformation that binds the tetrahedral intermediate(s) formed during glutamine hydrolysis. Inhibited by the product CTP, via allosteric rather than competitive inhibition.</text>
</comment>
<dbReference type="Pfam" id="PF00117">
    <property type="entry name" value="GATase"/>
    <property type="match status" value="1"/>
</dbReference>
<comment type="pathway">
    <text evidence="1 12">Pyrimidine metabolism; CTP biosynthesis via de novo pathway; CTP from UDP: step 2/2.</text>
</comment>
<dbReference type="PANTHER" id="PTHR11550">
    <property type="entry name" value="CTP SYNTHASE"/>
    <property type="match status" value="1"/>
</dbReference>
<dbReference type="EMBL" id="CP045857">
    <property type="protein sequence ID" value="QIJ05347.1"/>
    <property type="molecule type" value="Genomic_DNA"/>
</dbReference>
<dbReference type="GO" id="GO:0042802">
    <property type="term" value="F:identical protein binding"/>
    <property type="evidence" value="ECO:0007669"/>
    <property type="project" value="TreeGrafter"/>
</dbReference>
<dbReference type="UniPathway" id="UPA00159">
    <property type="reaction ID" value="UER00277"/>
</dbReference>
<organism evidence="15 16">
    <name type="scientific">Shewanella chilikensis</name>
    <dbReference type="NCBI Taxonomy" id="558541"/>
    <lineage>
        <taxon>Bacteria</taxon>
        <taxon>Pseudomonadati</taxon>
        <taxon>Pseudomonadota</taxon>
        <taxon>Gammaproteobacteria</taxon>
        <taxon>Alteromonadales</taxon>
        <taxon>Shewanellaceae</taxon>
        <taxon>Shewanella</taxon>
    </lineage>
</organism>
<feature type="binding site" evidence="12">
    <location>
        <position position="470"/>
    </location>
    <ligand>
        <name>L-glutamine</name>
        <dbReference type="ChEBI" id="CHEBI:58359"/>
    </ligand>
</feature>
<comment type="function">
    <text evidence="11 12">Catalyzes the ATP-dependent amination of UTP to CTP with either L-glutamine or ammonia as the source of nitrogen. Regulates intracellular CTP levels through interactions with the four ribonucleotide triphosphates.</text>
</comment>
<feature type="active site" evidence="12">
    <location>
        <position position="515"/>
    </location>
</feature>
<evidence type="ECO:0000256" key="7">
    <source>
        <dbReference type="ARBA" id="ARBA00022842"/>
    </source>
</evidence>
<comment type="similarity">
    <text evidence="2 12">Belongs to the CTP synthase family.</text>
</comment>
<evidence type="ECO:0000256" key="5">
    <source>
        <dbReference type="ARBA" id="ARBA00022741"/>
    </source>
</evidence>
<evidence type="ECO:0000256" key="2">
    <source>
        <dbReference type="ARBA" id="ARBA00007533"/>
    </source>
</evidence>
<dbReference type="Gene3D" id="3.40.50.300">
    <property type="entry name" value="P-loop containing nucleotide triphosphate hydrolases"/>
    <property type="match status" value="1"/>
</dbReference>
<evidence type="ECO:0000313" key="15">
    <source>
        <dbReference type="EMBL" id="QIJ05347.1"/>
    </source>
</evidence>
<comment type="catalytic activity">
    <reaction evidence="12">
        <text>UTP + NH4(+) + ATP = CTP + ADP + phosphate + 2 H(+)</text>
        <dbReference type="Rhea" id="RHEA:16597"/>
        <dbReference type="ChEBI" id="CHEBI:15378"/>
        <dbReference type="ChEBI" id="CHEBI:28938"/>
        <dbReference type="ChEBI" id="CHEBI:30616"/>
        <dbReference type="ChEBI" id="CHEBI:37563"/>
        <dbReference type="ChEBI" id="CHEBI:43474"/>
        <dbReference type="ChEBI" id="CHEBI:46398"/>
        <dbReference type="ChEBI" id="CHEBI:456216"/>
    </reaction>
</comment>
<gene>
    <name evidence="12" type="primary">pyrG</name>
    <name evidence="15" type="ORF">GII14_15180</name>
</gene>
<keyword evidence="5 12" id="KW-0547">Nucleotide-binding</keyword>
<evidence type="ECO:0000256" key="9">
    <source>
        <dbReference type="ARBA" id="ARBA00022975"/>
    </source>
</evidence>
<dbReference type="CDD" id="cd01746">
    <property type="entry name" value="GATase1_CTP_Synthase"/>
    <property type="match status" value="1"/>
</dbReference>
<dbReference type="InterPro" id="IPR017456">
    <property type="entry name" value="CTP_synthase_N"/>
</dbReference>
<dbReference type="SUPFAM" id="SSF52317">
    <property type="entry name" value="Class I glutamine amidotransferase-like"/>
    <property type="match status" value="1"/>
</dbReference>
<feature type="binding site" evidence="12">
    <location>
        <position position="352"/>
    </location>
    <ligand>
        <name>L-glutamine</name>
        <dbReference type="ChEBI" id="CHEBI:58359"/>
    </ligand>
</feature>
<comment type="catalytic activity">
    <reaction evidence="12">
        <text>L-glutamine + H2O = L-glutamate + NH4(+)</text>
        <dbReference type="Rhea" id="RHEA:15889"/>
        <dbReference type="ChEBI" id="CHEBI:15377"/>
        <dbReference type="ChEBI" id="CHEBI:28938"/>
        <dbReference type="ChEBI" id="CHEBI:29985"/>
        <dbReference type="ChEBI" id="CHEBI:58359"/>
    </reaction>
</comment>
<dbReference type="GO" id="GO:0005524">
    <property type="term" value="F:ATP binding"/>
    <property type="evidence" value="ECO:0007669"/>
    <property type="project" value="UniProtKB-KW"/>
</dbReference>
<feature type="binding site" evidence="12">
    <location>
        <begin position="187"/>
        <end position="192"/>
    </location>
    <ligand>
        <name>CTP</name>
        <dbReference type="ChEBI" id="CHEBI:37563"/>
        <note>allosteric inhibitor</note>
    </ligand>
</feature>
<dbReference type="InterPro" id="IPR033828">
    <property type="entry name" value="GATase1_CTP_Synthase"/>
</dbReference>
<dbReference type="Pfam" id="PF06418">
    <property type="entry name" value="CTP_synth_N"/>
    <property type="match status" value="1"/>
</dbReference>
<dbReference type="PROSITE" id="PS51273">
    <property type="entry name" value="GATASE_TYPE_1"/>
    <property type="match status" value="1"/>
</dbReference>
<dbReference type="InterPro" id="IPR004468">
    <property type="entry name" value="CTP_synthase"/>
</dbReference>
<feature type="binding site" evidence="12">
    <location>
        <position position="223"/>
    </location>
    <ligand>
        <name>UTP</name>
        <dbReference type="ChEBI" id="CHEBI:46398"/>
    </ligand>
</feature>
<feature type="binding site" evidence="12">
    <location>
        <position position="140"/>
    </location>
    <ligand>
        <name>Mg(2+)</name>
        <dbReference type="ChEBI" id="CHEBI:18420"/>
    </ligand>
</feature>
<feature type="binding site" evidence="12">
    <location>
        <position position="72"/>
    </location>
    <ligand>
        <name>Mg(2+)</name>
        <dbReference type="ChEBI" id="CHEBI:18420"/>
    </ligand>
</feature>
<dbReference type="Proteomes" id="UP000502117">
    <property type="component" value="Chromosome"/>
</dbReference>
<dbReference type="InterPro" id="IPR029062">
    <property type="entry name" value="Class_I_gatase-like"/>
</dbReference>
<dbReference type="GO" id="GO:0005829">
    <property type="term" value="C:cytosol"/>
    <property type="evidence" value="ECO:0007669"/>
    <property type="project" value="TreeGrafter"/>
</dbReference>
<evidence type="ECO:0000256" key="3">
    <source>
        <dbReference type="ARBA" id="ARBA00022598"/>
    </source>
</evidence>
<keyword evidence="9 12" id="KW-0665">Pyrimidine biosynthesis</keyword>
<feature type="active site" description="Nucleophile; for glutamine hydrolysis" evidence="12">
    <location>
        <position position="379"/>
    </location>
</feature>
<dbReference type="GO" id="GO:0097268">
    <property type="term" value="C:cytoophidium"/>
    <property type="evidence" value="ECO:0007669"/>
    <property type="project" value="UniProtKB-ARBA"/>
</dbReference>
<dbReference type="GO" id="GO:0044210">
    <property type="term" value="P:'de novo' CTP biosynthetic process"/>
    <property type="evidence" value="ECO:0007669"/>
    <property type="project" value="UniProtKB-UniRule"/>
</dbReference>
<feature type="active site" evidence="12">
    <location>
        <position position="517"/>
    </location>
</feature>
<feature type="binding site" evidence="12">
    <location>
        <begin position="239"/>
        <end position="241"/>
    </location>
    <ligand>
        <name>ATP</name>
        <dbReference type="ChEBI" id="CHEBI:30616"/>
    </ligand>
</feature>
<evidence type="ECO:0000256" key="1">
    <source>
        <dbReference type="ARBA" id="ARBA00005171"/>
    </source>
</evidence>
<feature type="binding site" evidence="12">
    <location>
        <position position="403"/>
    </location>
    <ligand>
        <name>L-glutamine</name>
        <dbReference type="ChEBI" id="CHEBI:58359"/>
    </ligand>
</feature>
<dbReference type="GO" id="GO:0003883">
    <property type="term" value="F:CTP synthase activity"/>
    <property type="evidence" value="ECO:0007669"/>
    <property type="project" value="UniProtKB-UniRule"/>
</dbReference>
<name>A0A6G7LU83_9GAMM</name>
<feature type="binding site" evidence="12">
    <location>
        <position position="14"/>
    </location>
    <ligand>
        <name>CTP</name>
        <dbReference type="ChEBI" id="CHEBI:37563"/>
        <note>allosteric inhibitor</note>
    </ligand>
</feature>
<dbReference type="SUPFAM" id="SSF52540">
    <property type="entry name" value="P-loop containing nucleoside triphosphate hydrolases"/>
    <property type="match status" value="1"/>
</dbReference>
<dbReference type="PANTHER" id="PTHR11550:SF0">
    <property type="entry name" value="CTP SYNTHASE-RELATED"/>
    <property type="match status" value="1"/>
</dbReference>
<feature type="binding site" evidence="12">
    <location>
        <position position="223"/>
    </location>
    <ligand>
        <name>CTP</name>
        <dbReference type="ChEBI" id="CHEBI:37563"/>
        <note>allosteric inhibitor</note>
    </ligand>
</feature>
<evidence type="ECO:0000259" key="13">
    <source>
        <dbReference type="Pfam" id="PF00117"/>
    </source>
</evidence>
<feature type="region of interest" description="Amidoligase domain" evidence="12">
    <location>
        <begin position="1"/>
        <end position="266"/>
    </location>
</feature>
<comment type="caution">
    <text evidence="12">Lacks conserved residue(s) required for the propagation of feature annotation.</text>
</comment>
<feature type="binding site" evidence="12">
    <location>
        <begin position="187"/>
        <end position="192"/>
    </location>
    <ligand>
        <name>UTP</name>
        <dbReference type="ChEBI" id="CHEBI:46398"/>
    </ligand>
</feature>
<dbReference type="CDD" id="cd03113">
    <property type="entry name" value="CTPS_N"/>
    <property type="match status" value="1"/>
</dbReference>
<dbReference type="GO" id="GO:0046872">
    <property type="term" value="F:metal ion binding"/>
    <property type="evidence" value="ECO:0007669"/>
    <property type="project" value="UniProtKB-KW"/>
</dbReference>
<evidence type="ECO:0000256" key="8">
    <source>
        <dbReference type="ARBA" id="ARBA00022962"/>
    </source>
</evidence>
<evidence type="ECO:0000256" key="11">
    <source>
        <dbReference type="ARBA" id="ARBA00059148"/>
    </source>
</evidence>
<dbReference type="InterPro" id="IPR017926">
    <property type="entry name" value="GATASE"/>
</dbReference>
<evidence type="ECO:0000256" key="6">
    <source>
        <dbReference type="ARBA" id="ARBA00022840"/>
    </source>
</evidence>
<dbReference type="GO" id="GO:0019856">
    <property type="term" value="P:pyrimidine nucleobase biosynthetic process"/>
    <property type="evidence" value="ECO:0007669"/>
    <property type="project" value="TreeGrafter"/>
</dbReference>
<reference evidence="15 16" key="1">
    <citation type="submission" date="2019-11" db="EMBL/GenBank/DDBJ databases">
        <title>Complete Genome Sequence of Shewanella chilikensis Strain DC57, Isolated from Corroded Seal Rings at a floating production facility in Australia.</title>
        <authorList>
            <person name="Salgar-Chaparro S.J."/>
            <person name="Castillo-Villamizar G.A."/>
            <person name="Poehlein A."/>
            <person name="Daniel R."/>
            <person name="Machuca L."/>
        </authorList>
    </citation>
    <scope>NUCLEOTIDE SEQUENCE [LARGE SCALE GENOMIC DNA]</scope>
    <source>
        <strain evidence="15 16">DC57</strain>
    </source>
</reference>
<keyword evidence="7 12" id="KW-0460">Magnesium</keyword>
<evidence type="ECO:0000256" key="4">
    <source>
        <dbReference type="ARBA" id="ARBA00022723"/>
    </source>
</evidence>
<feature type="binding site" evidence="12">
    <location>
        <begin position="15"/>
        <end position="20"/>
    </location>
    <ligand>
        <name>ATP</name>
        <dbReference type="ChEBI" id="CHEBI:30616"/>
    </ligand>
</feature>
<protein>
    <recommendedName>
        <fullName evidence="12">CTP synthase</fullName>
        <ecNumber evidence="12">6.3.4.2</ecNumber>
    </recommendedName>
    <alternativeName>
        <fullName evidence="12">Cytidine 5'-triphosphate synthase</fullName>
    </alternativeName>
    <alternativeName>
        <fullName evidence="12">Cytidine triphosphate synthetase</fullName>
        <shortName evidence="12">CTP synthetase</shortName>
        <shortName evidence="12">CTPS</shortName>
    </alternativeName>
    <alternativeName>
        <fullName evidence="12">UTP--ammonia ligase</fullName>
    </alternativeName>
</protein>
<dbReference type="EC" id="6.3.4.2" evidence="12"/>
<keyword evidence="8 12" id="KW-0315">Glutamine amidotransferase</keyword>
<dbReference type="FunFam" id="3.40.50.300:FF:000009">
    <property type="entry name" value="CTP synthase"/>
    <property type="match status" value="1"/>
</dbReference>
<sequence>MTTRYIFVTGGVVSSLGKGIAAASLAAILEARGLNVTIMKLDPYINVDPGTMSPTQHGEVFVTEDGAETDLDLGHYERFIRTKMNRRNNFTTGRIYEEVLRKERRGDYLGATIQVIPHITNAIKEKVLEGGEGHDVAIVEIGGTVGDIESLPFLESIRQLGVELGRERSLFMHLTLVPFIGPAQEVKTKPTQHSVKELRSIGIAPDILVCRGDRAIPATERAKISLFCNVEERAVISLKDVDSIYKIPALLRSQGLDELVVKRFGLSCPEADLSEWENVVYQEANPNNEVTIGMVGKYIELPDAYKSVNEALKHAGLKNRVSVNIKYIDSQTVEVKGVEVLEGLDGILVPGGFGERGVEGKILAAQYARENELPYFGICLGMQVALIEFARHVAGMEGAHSTEFNKETPFPVVGLITEWVDEEGNLEQRDEASDLGGTMRLGAQLCHLIEGTKAAAAYKSNTCIERHRHRYEVNNAFRERLEKAGLVFSGLSSDRKLVEMIEIPGHPWFVAGQFHPEFTSTPRDGHPLFEGFVAAASTYQKRNLG</sequence>
<feature type="domain" description="CTP synthase N-terminal" evidence="14">
    <location>
        <begin position="4"/>
        <end position="266"/>
    </location>
</feature>
<dbReference type="InterPro" id="IPR027417">
    <property type="entry name" value="P-loop_NTPase"/>
</dbReference>
<feature type="domain" description="Glutamine amidotransferase" evidence="13">
    <location>
        <begin position="301"/>
        <end position="534"/>
    </location>
</feature>
<keyword evidence="4 12" id="KW-0479">Metal-binding</keyword>
<feature type="binding site" evidence="12">
    <location>
        <position position="14"/>
    </location>
    <ligand>
        <name>UTP</name>
        <dbReference type="ChEBI" id="CHEBI:46398"/>
    </ligand>
</feature>
<feature type="binding site" evidence="12">
    <location>
        <begin position="147"/>
        <end position="149"/>
    </location>
    <ligand>
        <name>CTP</name>
        <dbReference type="ChEBI" id="CHEBI:37563"/>
        <note>allosteric inhibitor</note>
    </ligand>
</feature>
<comment type="catalytic activity">
    <reaction evidence="10 12">
        <text>UTP + L-glutamine + ATP + H2O = CTP + L-glutamate + ADP + phosphate + 2 H(+)</text>
        <dbReference type="Rhea" id="RHEA:26426"/>
        <dbReference type="ChEBI" id="CHEBI:15377"/>
        <dbReference type="ChEBI" id="CHEBI:15378"/>
        <dbReference type="ChEBI" id="CHEBI:29985"/>
        <dbReference type="ChEBI" id="CHEBI:30616"/>
        <dbReference type="ChEBI" id="CHEBI:37563"/>
        <dbReference type="ChEBI" id="CHEBI:43474"/>
        <dbReference type="ChEBI" id="CHEBI:46398"/>
        <dbReference type="ChEBI" id="CHEBI:58359"/>
        <dbReference type="ChEBI" id="CHEBI:456216"/>
        <dbReference type="EC" id="6.3.4.2"/>
    </reaction>
</comment>
<evidence type="ECO:0000259" key="14">
    <source>
        <dbReference type="Pfam" id="PF06418"/>
    </source>
</evidence>
<evidence type="ECO:0000256" key="12">
    <source>
        <dbReference type="HAMAP-Rule" id="MF_01227"/>
    </source>
</evidence>
<evidence type="ECO:0000313" key="16">
    <source>
        <dbReference type="Proteomes" id="UP000502117"/>
    </source>
</evidence>
<feature type="binding site" evidence="12">
    <location>
        <begin position="380"/>
        <end position="383"/>
    </location>
    <ligand>
        <name>L-glutamine</name>
        <dbReference type="ChEBI" id="CHEBI:58359"/>
    </ligand>
</feature>
<dbReference type="HAMAP" id="MF_01227">
    <property type="entry name" value="PyrG"/>
    <property type="match status" value="1"/>
</dbReference>
<keyword evidence="6 12" id="KW-0067">ATP-binding</keyword>
<feature type="binding site" evidence="12">
    <location>
        <position position="72"/>
    </location>
    <ligand>
        <name>ATP</name>
        <dbReference type="ChEBI" id="CHEBI:30616"/>
    </ligand>
</feature>
<dbReference type="AlphaFoldDB" id="A0A6G7LU83"/>